<dbReference type="AlphaFoldDB" id="A0A974XMR2"/>
<keyword evidence="2 3" id="KW-0732">Signal</keyword>
<proteinExistence type="inferred from homology"/>
<evidence type="ECO:0000313" key="4">
    <source>
        <dbReference type="EMBL" id="QSX31251.1"/>
    </source>
</evidence>
<dbReference type="InterPro" id="IPR018635">
    <property type="entry name" value="UPF0319"/>
</dbReference>
<evidence type="ECO:0000256" key="3">
    <source>
        <dbReference type="SAM" id="SignalP"/>
    </source>
</evidence>
<dbReference type="KEGG" id="scyp:JYB88_06360"/>
<evidence type="ECO:0000256" key="2">
    <source>
        <dbReference type="ARBA" id="ARBA00022729"/>
    </source>
</evidence>
<evidence type="ECO:0000313" key="5">
    <source>
        <dbReference type="Proteomes" id="UP000663281"/>
    </source>
</evidence>
<dbReference type="Pfam" id="PF09829">
    <property type="entry name" value="DUF2057"/>
    <property type="match status" value="1"/>
</dbReference>
<feature type="chain" id="PRO_5037399493" evidence="3">
    <location>
        <begin position="22"/>
        <end position="219"/>
    </location>
</feature>
<comment type="similarity">
    <text evidence="1">Belongs to the UPF0319 family.</text>
</comment>
<dbReference type="RefSeq" id="WP_207325869.1">
    <property type="nucleotide sequence ID" value="NZ_CP071504.1"/>
</dbReference>
<protein>
    <submittedName>
        <fullName evidence="4">DUF2057 domain-containing protein</fullName>
    </submittedName>
</protein>
<dbReference type="PANTHER" id="PTHR38108:SF1">
    <property type="entry name" value="UPF0319 PROTEIN YCCT"/>
    <property type="match status" value="1"/>
</dbReference>
<gene>
    <name evidence="4" type="ORF">JYB88_06360</name>
</gene>
<dbReference type="EMBL" id="CP071504">
    <property type="protein sequence ID" value="QSX31251.1"/>
    <property type="molecule type" value="Genomic_DNA"/>
</dbReference>
<evidence type="ECO:0000256" key="1">
    <source>
        <dbReference type="ARBA" id="ARBA00008490"/>
    </source>
</evidence>
<sequence length="219" mass="23872">MKSFVSIAALVGLVTSSSVFAATLEIPMAFEYLALNGKEIATNSFSHQSELNLTPGTHKVAIRYHDMVEDDFSDSQSFVKSAPFILTLTVKGEQQYQLRPAGGKPIAKPKEYAKAPKIEVISNTDKSVAFSLEQTDIEEESFVSRLFTGNRGVDVEAAVAAATGGAQVKPTIIAEPHPAPAVSPQGDSPIHAQQMLQYWWLQADDATRKEFMSWAIKQL</sequence>
<name>A0A974XMR2_9GAMM</name>
<reference evidence="4 5" key="1">
    <citation type="submission" date="2021-03" db="EMBL/GenBank/DDBJ databases">
        <title>Novel species identification of genus Shewanella.</title>
        <authorList>
            <person name="Liu G."/>
            <person name="Zhang Q."/>
        </authorList>
    </citation>
    <scope>NUCLEOTIDE SEQUENCE [LARGE SCALE GENOMIC DNA]</scope>
    <source>
        <strain evidence="4 5">FJAT-53726</strain>
    </source>
</reference>
<dbReference type="Proteomes" id="UP000663281">
    <property type="component" value="Chromosome"/>
</dbReference>
<accession>A0A974XMR2</accession>
<organism evidence="4 5">
    <name type="scientific">Shewanella cyperi</name>
    <dbReference type="NCBI Taxonomy" id="2814292"/>
    <lineage>
        <taxon>Bacteria</taxon>
        <taxon>Pseudomonadati</taxon>
        <taxon>Pseudomonadota</taxon>
        <taxon>Gammaproteobacteria</taxon>
        <taxon>Alteromonadales</taxon>
        <taxon>Shewanellaceae</taxon>
        <taxon>Shewanella</taxon>
    </lineage>
</organism>
<keyword evidence="5" id="KW-1185">Reference proteome</keyword>
<dbReference type="PANTHER" id="PTHR38108">
    <property type="entry name" value="UPF0319 PROTEIN YCCT"/>
    <property type="match status" value="1"/>
</dbReference>
<feature type="signal peptide" evidence="3">
    <location>
        <begin position="1"/>
        <end position="21"/>
    </location>
</feature>